<dbReference type="Pfam" id="PF21787">
    <property type="entry name" value="TNP-like_RNaseH_N"/>
    <property type="match status" value="1"/>
</dbReference>
<evidence type="ECO:0000256" key="1">
    <source>
        <dbReference type="ARBA" id="ARBA00022723"/>
    </source>
</evidence>
<keyword evidence="1" id="KW-0479">Metal-binding</keyword>
<dbReference type="PROSITE" id="PS50950">
    <property type="entry name" value="ZF_THAP"/>
    <property type="match status" value="1"/>
</dbReference>
<dbReference type="InterPro" id="IPR006612">
    <property type="entry name" value="THAP_Znf"/>
</dbReference>
<evidence type="ECO:0000313" key="6">
    <source>
        <dbReference type="Proteomes" id="UP001152795"/>
    </source>
</evidence>
<keyword evidence="3" id="KW-0862">Zinc</keyword>
<name>A0A7D9D728_PARCT</name>
<dbReference type="InterPro" id="IPR021896">
    <property type="entry name" value="THAP9-like_HTH"/>
</dbReference>
<dbReference type="Pfam" id="PF05485">
    <property type="entry name" value="THAP"/>
    <property type="match status" value="1"/>
</dbReference>
<dbReference type="InterPro" id="IPR048366">
    <property type="entry name" value="TNP-like_GBD"/>
</dbReference>
<organism evidence="5 6">
    <name type="scientific">Paramuricea clavata</name>
    <name type="common">Red gorgonian</name>
    <name type="synonym">Violescent sea-whip</name>
    <dbReference type="NCBI Taxonomy" id="317549"/>
    <lineage>
        <taxon>Eukaryota</taxon>
        <taxon>Metazoa</taxon>
        <taxon>Cnidaria</taxon>
        <taxon>Anthozoa</taxon>
        <taxon>Octocorallia</taxon>
        <taxon>Malacalcyonacea</taxon>
        <taxon>Plexauridae</taxon>
        <taxon>Paramuricea</taxon>
    </lineage>
</organism>
<dbReference type="OrthoDB" id="7312725at2759"/>
<evidence type="ECO:0000256" key="4">
    <source>
        <dbReference type="ARBA" id="ARBA00023125"/>
    </source>
</evidence>
<dbReference type="Pfam" id="PF21788">
    <property type="entry name" value="TNP-like_GBD"/>
    <property type="match status" value="1"/>
</dbReference>
<comment type="caution">
    <text evidence="5">The sequence shown here is derived from an EMBL/GenBank/DDBJ whole genome shotgun (WGS) entry which is preliminary data.</text>
</comment>
<keyword evidence="4" id="KW-0238">DNA-binding</keyword>
<evidence type="ECO:0000313" key="5">
    <source>
        <dbReference type="EMBL" id="CAB3977954.1"/>
    </source>
</evidence>
<dbReference type="InterPro" id="IPR048365">
    <property type="entry name" value="TNP-like_RNaseH_N"/>
</dbReference>
<dbReference type="InterPro" id="IPR048367">
    <property type="entry name" value="TNP-like_RNaseH_C"/>
</dbReference>
<dbReference type="EMBL" id="CACRXK020000081">
    <property type="protein sequence ID" value="CAB3977954.1"/>
    <property type="molecule type" value="Genomic_DNA"/>
</dbReference>
<dbReference type="GO" id="GO:0008270">
    <property type="term" value="F:zinc ion binding"/>
    <property type="evidence" value="ECO:0007669"/>
    <property type="project" value="UniProtKB-KW"/>
</dbReference>
<dbReference type="SUPFAM" id="SSF57716">
    <property type="entry name" value="Glucocorticoid receptor-like (DNA-binding domain)"/>
    <property type="match status" value="1"/>
</dbReference>
<dbReference type="GO" id="GO:0003677">
    <property type="term" value="F:DNA binding"/>
    <property type="evidence" value="ECO:0007669"/>
    <property type="project" value="UniProtKB-UniRule"/>
</dbReference>
<dbReference type="AlphaFoldDB" id="A0A7D9D728"/>
<evidence type="ECO:0000256" key="2">
    <source>
        <dbReference type="ARBA" id="ARBA00022771"/>
    </source>
</evidence>
<keyword evidence="2" id="KW-0863">Zinc-finger</keyword>
<keyword evidence="6" id="KW-1185">Reference proteome</keyword>
<gene>
    <name evidence="5" type="ORF">PACLA_8A034451</name>
</gene>
<dbReference type="Pfam" id="PF12017">
    <property type="entry name" value="Tnp_P_element"/>
    <property type="match status" value="1"/>
</dbReference>
<dbReference type="SMART" id="SM00980">
    <property type="entry name" value="THAP"/>
    <property type="match status" value="1"/>
</dbReference>
<dbReference type="Pfam" id="PF21789">
    <property type="entry name" value="TNP-like_RNaseH_C"/>
    <property type="match status" value="1"/>
</dbReference>
<proteinExistence type="predicted"/>
<dbReference type="PANTHER" id="PTHR47577">
    <property type="entry name" value="THAP DOMAIN-CONTAINING PROTEIN 6"/>
    <property type="match status" value="1"/>
</dbReference>
<dbReference type="Proteomes" id="UP001152795">
    <property type="component" value="Unassembled WGS sequence"/>
</dbReference>
<sequence length="962" mass="108273">MPRYCSVYGCHNSFDKDGMYSHCIPDAKKHPELYSIWVEYMNKHAPVKSVPAKSSRLCSEHFSADMYEIKGKSQKLVLRPDAKPTIVTKKFAQVPIARLPIEKADAVTDTEMLKGASQTKECVQVIEDMSVGVVSIAGKKRKQSEEIVIDDESGIEVSTPKKRACRDSVISVQHDHTYYVSSPCRLKEKVVNLLDQVNNLNRKLCTSQKKTRRLKKKVNSLTSVVSELKKEKLVSSDCASILETTFSGVPKELMKRLVTQKKKKNAGAYPKELRTFAMTLKFYSAKAYKYVRKCFDLGLPHPSVISSWYNVMDGEPGFTKEALTALKAKVLAGKRDGQEVLCALMLDEMSIRKHVQWDGKKYRGFVDLGTGIDDDSLPEATEALVFMAVSVNSNWKVPCGYFLVKGLTGEEKANLTKDCLTKLHEVGVKVVSFTCDGPTTHQAMLKLLGARLSTDNMQAYFPHPCDKNQKIYIFLDACHMIKLVRNTWSDWKVLKDKDGKTIEWKFVEELHKLQETEGLRLANKLRCAHVDWKPQKMKVNLAAQTLSSSVADALEYCEGKLHEMPQFKGCGPTVKFIRIFDRLFDVLNSRNPKANSFKAPIRKTNYQFVKKFLDDACKYIKGLKGPGGQLILNSKRKTGFLGFLVCVEAVHGLAKDLVCGENPMIKYILTYKMSQDHLELFFGAVRASGGWNNNPTAIQFRAAYKQLLMRHNITGGKGNCVPQDDTEMLSNVEDQSNRKSSTVEIDDVTIARRYDLALRPEPGANDHDYCDVPNVMELSEFKSSAISYIAGYVVRMVERKMHCFTCLAALTTTKEKVPDLFVVWKSNGGLKLPSPGLLKICEETEKCVMRMLNVNQGGLPHGTGLPDAIATTVLQYCVERGVFSSLKQHMFETTPVNNHVFSLIKCCCKCYVTIRMHHLVLHLNVSDTRISCVYTVNTFLNITSIMAIRKHTSSLFSKKLKD</sequence>
<protein>
    <submittedName>
        <fullName evidence="5">THAP domain-containing 9, partial</fullName>
    </submittedName>
</protein>
<evidence type="ECO:0000256" key="3">
    <source>
        <dbReference type="ARBA" id="ARBA00022833"/>
    </source>
</evidence>
<accession>A0A7D9D728</accession>
<reference evidence="5" key="1">
    <citation type="submission" date="2020-04" db="EMBL/GenBank/DDBJ databases">
        <authorList>
            <person name="Alioto T."/>
            <person name="Alioto T."/>
            <person name="Gomez Garrido J."/>
        </authorList>
    </citation>
    <scope>NUCLEOTIDE SEQUENCE</scope>
    <source>
        <strain evidence="5">A484AB</strain>
    </source>
</reference>
<dbReference type="PANTHER" id="PTHR47577:SF2">
    <property type="entry name" value="THAP DOMAIN CONTAINING 9"/>
    <property type="match status" value="1"/>
</dbReference>